<reference evidence="1" key="2">
    <citation type="submission" date="2020-09" db="EMBL/GenBank/DDBJ databases">
        <authorList>
            <person name="Sun Q."/>
            <person name="Zhou Y."/>
        </authorList>
    </citation>
    <scope>NUCLEOTIDE SEQUENCE</scope>
    <source>
        <strain evidence="1">CGMCC 1.12924</strain>
    </source>
</reference>
<accession>A0A8J2VBS7</accession>
<organism evidence="1 2">
    <name type="scientific">Planktosalinus lacus</name>
    <dbReference type="NCBI Taxonomy" id="1526573"/>
    <lineage>
        <taxon>Bacteria</taxon>
        <taxon>Pseudomonadati</taxon>
        <taxon>Bacteroidota</taxon>
        <taxon>Flavobacteriia</taxon>
        <taxon>Flavobacteriales</taxon>
        <taxon>Flavobacteriaceae</taxon>
        <taxon>Planktosalinus</taxon>
    </lineage>
</organism>
<dbReference type="EMBL" id="BMGK01000010">
    <property type="protein sequence ID" value="GGD99233.1"/>
    <property type="molecule type" value="Genomic_DNA"/>
</dbReference>
<evidence type="ECO:0000313" key="1">
    <source>
        <dbReference type="EMBL" id="GGD99233.1"/>
    </source>
</evidence>
<dbReference type="RefSeq" id="WP_188442753.1">
    <property type="nucleotide sequence ID" value="NZ_BMGK01000010.1"/>
</dbReference>
<protein>
    <submittedName>
        <fullName evidence="1">Uncharacterized protein</fullName>
    </submittedName>
</protein>
<sequence length="54" mass="6377">MDKQLKNNIENIDWWNHLSPLEQEGIQKGLLDMEDGNTISHEEVMNQLKKRVCL</sequence>
<dbReference type="Proteomes" id="UP000652231">
    <property type="component" value="Unassembled WGS sequence"/>
</dbReference>
<keyword evidence="2" id="KW-1185">Reference proteome</keyword>
<dbReference type="AlphaFoldDB" id="A0A8J2VBS7"/>
<evidence type="ECO:0000313" key="2">
    <source>
        <dbReference type="Proteomes" id="UP000652231"/>
    </source>
</evidence>
<proteinExistence type="predicted"/>
<reference evidence="1" key="1">
    <citation type="journal article" date="2014" name="Int. J. Syst. Evol. Microbiol.">
        <title>Complete genome sequence of Corynebacterium casei LMG S-19264T (=DSM 44701T), isolated from a smear-ripened cheese.</title>
        <authorList>
            <consortium name="US DOE Joint Genome Institute (JGI-PGF)"/>
            <person name="Walter F."/>
            <person name="Albersmeier A."/>
            <person name="Kalinowski J."/>
            <person name="Ruckert C."/>
        </authorList>
    </citation>
    <scope>NUCLEOTIDE SEQUENCE</scope>
    <source>
        <strain evidence="1">CGMCC 1.12924</strain>
    </source>
</reference>
<name>A0A8J2VBS7_9FLAO</name>
<gene>
    <name evidence="1" type="ORF">GCM10011312_23420</name>
</gene>
<comment type="caution">
    <text evidence="1">The sequence shown here is derived from an EMBL/GenBank/DDBJ whole genome shotgun (WGS) entry which is preliminary data.</text>
</comment>